<accession>D8U7C8</accession>
<gene>
    <name evidence="4" type="ORF">VOLCADRAFT_95406</name>
</gene>
<dbReference type="InterPro" id="IPR015202">
    <property type="entry name" value="GO-like_E_set"/>
</dbReference>
<evidence type="ECO:0000256" key="1">
    <source>
        <dbReference type="ARBA" id="ARBA00022729"/>
    </source>
</evidence>
<evidence type="ECO:0000259" key="2">
    <source>
        <dbReference type="Pfam" id="PF07250"/>
    </source>
</evidence>
<dbReference type="EMBL" id="GL378364">
    <property type="protein sequence ID" value="EFJ44399.1"/>
    <property type="molecule type" value="Genomic_DNA"/>
</dbReference>
<evidence type="ECO:0000313" key="5">
    <source>
        <dbReference type="Proteomes" id="UP000001058"/>
    </source>
</evidence>
<reference evidence="4 5" key="1">
    <citation type="journal article" date="2010" name="Science">
        <title>Genomic analysis of organismal complexity in the multicellular green alga Volvox carteri.</title>
        <authorList>
            <person name="Prochnik S.E."/>
            <person name="Umen J."/>
            <person name="Nedelcu A.M."/>
            <person name="Hallmann A."/>
            <person name="Miller S.M."/>
            <person name="Nishii I."/>
            <person name="Ferris P."/>
            <person name="Kuo A."/>
            <person name="Mitros T."/>
            <person name="Fritz-Laylin L.K."/>
            <person name="Hellsten U."/>
            <person name="Chapman J."/>
            <person name="Simakov O."/>
            <person name="Rensing S.A."/>
            <person name="Terry A."/>
            <person name="Pangilinan J."/>
            <person name="Kapitonov V."/>
            <person name="Jurka J."/>
            <person name="Salamov A."/>
            <person name="Shapiro H."/>
            <person name="Schmutz J."/>
            <person name="Grimwood J."/>
            <person name="Lindquist E."/>
            <person name="Lucas S."/>
            <person name="Grigoriev I.V."/>
            <person name="Schmitt R."/>
            <person name="Kirk D."/>
            <person name="Rokhsar D.S."/>
        </authorList>
    </citation>
    <scope>NUCLEOTIDE SEQUENCE [LARGE SCALE GENOMIC DNA]</scope>
    <source>
        <strain evidence="5">f. Nagariensis / Eve</strain>
    </source>
</reference>
<dbReference type="PANTHER" id="PTHR32208:SF21">
    <property type="entry name" value="LOW QUALITY PROTEIN: ALDEHYDE OXIDASE GLOX-LIKE"/>
    <property type="match status" value="1"/>
</dbReference>
<feature type="domain" description="Glyoxal oxidase N-terminal" evidence="2">
    <location>
        <begin position="134"/>
        <end position="436"/>
    </location>
</feature>
<organism evidence="5">
    <name type="scientific">Volvox carteri f. nagariensis</name>
    <dbReference type="NCBI Taxonomy" id="3068"/>
    <lineage>
        <taxon>Eukaryota</taxon>
        <taxon>Viridiplantae</taxon>
        <taxon>Chlorophyta</taxon>
        <taxon>core chlorophytes</taxon>
        <taxon>Chlorophyceae</taxon>
        <taxon>CS clade</taxon>
        <taxon>Chlamydomonadales</taxon>
        <taxon>Volvocaceae</taxon>
        <taxon>Volvox</taxon>
    </lineage>
</organism>
<dbReference type="InterPro" id="IPR037293">
    <property type="entry name" value="Gal_Oxidase_central_sf"/>
</dbReference>
<name>D8U7C8_VOLCA</name>
<dbReference type="Pfam" id="PF07250">
    <property type="entry name" value="Glyoxal_oxid_N"/>
    <property type="match status" value="1"/>
</dbReference>
<dbReference type="GeneID" id="9624804"/>
<dbReference type="CDD" id="cd02851">
    <property type="entry name" value="E_set_GO_C"/>
    <property type="match status" value="1"/>
</dbReference>
<dbReference type="InterPro" id="IPR011043">
    <property type="entry name" value="Gal_Oxase/kelch_b-propeller"/>
</dbReference>
<keyword evidence="1" id="KW-0732">Signal</keyword>
<dbReference type="OrthoDB" id="2019572at2759"/>
<dbReference type="AlphaFoldDB" id="D8U7C8"/>
<dbReference type="STRING" id="3068.D8U7C8"/>
<dbReference type="Gene3D" id="2.60.40.10">
    <property type="entry name" value="Immunoglobulins"/>
    <property type="match status" value="1"/>
</dbReference>
<protein>
    <submittedName>
        <fullName evidence="4">Glyoxal or galactose oxidase</fullName>
    </submittedName>
</protein>
<dbReference type="Gene3D" id="2.130.10.80">
    <property type="entry name" value="Galactose oxidase/kelch, beta-propeller"/>
    <property type="match status" value="1"/>
</dbReference>
<dbReference type="InterPro" id="IPR014756">
    <property type="entry name" value="Ig_E-set"/>
</dbReference>
<dbReference type="InParanoid" id="D8U7C8"/>
<evidence type="ECO:0000259" key="3">
    <source>
        <dbReference type="Pfam" id="PF09118"/>
    </source>
</evidence>
<dbReference type="KEGG" id="vcn:VOLCADRAFT_95406"/>
<dbReference type="Proteomes" id="UP000001058">
    <property type="component" value="Unassembled WGS sequence"/>
</dbReference>
<dbReference type="InterPro" id="IPR013783">
    <property type="entry name" value="Ig-like_fold"/>
</dbReference>
<dbReference type="SUPFAM" id="SSF81296">
    <property type="entry name" value="E set domains"/>
    <property type="match status" value="1"/>
</dbReference>
<dbReference type="Pfam" id="PF09118">
    <property type="entry name" value="GO-like_E_set"/>
    <property type="match status" value="1"/>
</dbReference>
<feature type="domain" description="Galactose oxidase-like Early set" evidence="3">
    <location>
        <begin position="443"/>
        <end position="548"/>
    </location>
</feature>
<dbReference type="SUPFAM" id="SSF50965">
    <property type="entry name" value="Galactose oxidase, central domain"/>
    <property type="match status" value="1"/>
</dbReference>
<dbReference type="PANTHER" id="PTHR32208">
    <property type="entry name" value="SECRETED PROTEIN-RELATED"/>
    <property type="match status" value="1"/>
</dbReference>
<proteinExistence type="predicted"/>
<dbReference type="InterPro" id="IPR009880">
    <property type="entry name" value="Glyoxal_oxidase_N"/>
</dbReference>
<evidence type="ECO:0000313" key="4">
    <source>
        <dbReference type="EMBL" id="EFJ44399.1"/>
    </source>
</evidence>
<sequence length="580" mass="63635">MAYVRLCTLMYAYGSRPSPSPSPPTNNPAVIGKYEYLGTSYCVGVQLVAVPGTDNFLFMERPTTPHPDGKHANAGLMDFITGKFTNVACKYSMENCGHTFLENGHKPQSSYPEGRRAVQVLDVGALALRSVGQLQFGHWLATVTRLPNGMVTVMSDSPSPVGPVRKDAVQNPFYELWDPSSPATTKVIQMDADFIANTKYFYYPFVFVLPTGDMFVWSNTYGQIIEPMTGRRIAVLPTWKDIPEAKGMNTAYPFSGSAVLLPLRPEDNYQVAEIVVFGGQWSKGWVNTTAVDLSMRLKIKILEDSAYEIGEWQMERMPLPRVSGSAVLLPNGQVLLINGAKRGLLGDAVSGGGAMLNEPNFWPVLYDPTAPEGSRYTTLGRSQIARLLHSTAGLTLNGTVIVAGGDRSSRFWSPESYSPSPNGFPEFRVELFTPPFMFDTDHRPVIVNSPTVIGYDDISTIVYTMTDTNATITSVVLVAPPSDTHAFNMHQRLIELAILAQDKDTDHEVSTPGARTVTVRGPPNANVAPQGPYMLFLLHNTTYGPGKWRGPFLLESDEAPPWATHLSTEMVLPVRVFGVL</sequence>
<dbReference type="FunCoup" id="D8U7C8">
    <property type="interactions" value="21"/>
</dbReference>
<keyword evidence="5" id="KW-1185">Reference proteome</keyword>
<dbReference type="RefSeq" id="XP_002954506.1">
    <property type="nucleotide sequence ID" value="XM_002954460.1"/>
</dbReference>